<dbReference type="Pfam" id="PF14054">
    <property type="entry name" value="DUF4249"/>
    <property type="match status" value="1"/>
</dbReference>
<dbReference type="Proteomes" id="UP000638732">
    <property type="component" value="Unassembled WGS sequence"/>
</dbReference>
<name>A0A966DS36_9SPHI</name>
<keyword evidence="2" id="KW-1185">Reference proteome</keyword>
<evidence type="ECO:0000313" key="2">
    <source>
        <dbReference type="Proteomes" id="UP000638732"/>
    </source>
</evidence>
<accession>A0A966DS36</accession>
<sequence>MKRRGILTGLFITLTTMWGCKKPFTPEVINKPSNYLVVEGTLNTGGDTTTLKLSRTTQLNDTAKTQAENGAALYVEDNNNIRYSFIPESKGVYKAQLILQGSKTCTLHITTKDQQQYASDVIPVLTTPPIDSLQFTVLSNGLQFYTSTHDPTNTVKYYRWDYDETWEYVSFYQSRLKYVNDQIQYRDLATEDIYRCWAQAPALAIVVASTAGLSQSVINNEPVGYVDISSGKLAHGYSLLLKQYSLTKEAYEYWQKLKKNTEQLGSIFDAQPSDLKGNMHNVANSDEPVLGFVSASGITTKRILFDPTNLTLPGTSYFPPPYADECGKAFIPLDPTDSFDTRAHNKFSKGDSLLIEVEERKPDGKLIGYNYAQANCVDCRLKIKNGTNKRPSYWPGYL</sequence>
<dbReference type="InterPro" id="IPR025345">
    <property type="entry name" value="DUF4249"/>
</dbReference>
<dbReference type="AlphaFoldDB" id="A0A966DS36"/>
<reference evidence="1" key="2">
    <citation type="submission" date="2020-10" db="EMBL/GenBank/DDBJ databases">
        <title>Mucilaginibacter sp. nov., isolated from soil.</title>
        <authorList>
            <person name="Jeon C.O."/>
        </authorList>
    </citation>
    <scope>NUCLEOTIDE SEQUENCE</scope>
    <source>
        <strain evidence="1">R11</strain>
    </source>
</reference>
<evidence type="ECO:0000313" key="1">
    <source>
        <dbReference type="EMBL" id="NCD69160.1"/>
    </source>
</evidence>
<gene>
    <name evidence="1" type="ORF">GSY63_07315</name>
</gene>
<organism evidence="1 2">
    <name type="scientific">Mucilaginibacter agri</name>
    <dbReference type="NCBI Taxonomy" id="2695265"/>
    <lineage>
        <taxon>Bacteria</taxon>
        <taxon>Pseudomonadati</taxon>
        <taxon>Bacteroidota</taxon>
        <taxon>Sphingobacteriia</taxon>
        <taxon>Sphingobacteriales</taxon>
        <taxon>Sphingobacteriaceae</taxon>
        <taxon>Mucilaginibacter</taxon>
    </lineage>
</organism>
<dbReference type="EMBL" id="WWEO01000041">
    <property type="protein sequence ID" value="NCD69160.1"/>
    <property type="molecule type" value="Genomic_DNA"/>
</dbReference>
<dbReference type="RefSeq" id="WP_166585147.1">
    <property type="nucleotide sequence ID" value="NZ_WWEO01000041.1"/>
</dbReference>
<proteinExistence type="predicted"/>
<comment type="caution">
    <text evidence="1">The sequence shown here is derived from an EMBL/GenBank/DDBJ whole genome shotgun (WGS) entry which is preliminary data.</text>
</comment>
<protein>
    <submittedName>
        <fullName evidence="1">DUF4249 family protein</fullName>
    </submittedName>
</protein>
<reference evidence="1" key="1">
    <citation type="submission" date="2020-01" db="EMBL/GenBank/DDBJ databases">
        <authorList>
            <person name="Seo Y.L."/>
        </authorList>
    </citation>
    <scope>NUCLEOTIDE SEQUENCE</scope>
    <source>
        <strain evidence="1">R11</strain>
    </source>
</reference>